<accession>A0A6J8EQ78</accession>
<protein>
    <recommendedName>
        <fullName evidence="3">Condensation domain-containing protein</fullName>
    </recommendedName>
</protein>
<evidence type="ECO:0000313" key="2">
    <source>
        <dbReference type="Proteomes" id="UP000507470"/>
    </source>
</evidence>
<keyword evidence="2" id="KW-1185">Reference proteome</keyword>
<evidence type="ECO:0000313" key="1">
    <source>
        <dbReference type="EMBL" id="CAC5421695.1"/>
    </source>
</evidence>
<dbReference type="OrthoDB" id="6057053at2759"/>
<organism evidence="1 2">
    <name type="scientific">Mytilus coruscus</name>
    <name type="common">Sea mussel</name>
    <dbReference type="NCBI Taxonomy" id="42192"/>
    <lineage>
        <taxon>Eukaryota</taxon>
        <taxon>Metazoa</taxon>
        <taxon>Spiralia</taxon>
        <taxon>Lophotrochozoa</taxon>
        <taxon>Mollusca</taxon>
        <taxon>Bivalvia</taxon>
        <taxon>Autobranchia</taxon>
        <taxon>Pteriomorphia</taxon>
        <taxon>Mytilida</taxon>
        <taxon>Mytiloidea</taxon>
        <taxon>Mytilidae</taxon>
        <taxon>Mytilinae</taxon>
        <taxon>Mytilus</taxon>
    </lineage>
</organism>
<dbReference type="EMBL" id="CACVKT020009374">
    <property type="protein sequence ID" value="CAC5421695.1"/>
    <property type="molecule type" value="Genomic_DNA"/>
</dbReference>
<name>A0A6J8EQ78_MYTCO</name>
<dbReference type="InterPro" id="IPR052058">
    <property type="entry name" value="Alcohol_O-acetyltransferase"/>
</dbReference>
<dbReference type="SUPFAM" id="SSF52777">
    <property type="entry name" value="CoA-dependent acyltransferases"/>
    <property type="match status" value="1"/>
</dbReference>
<proteinExistence type="predicted"/>
<dbReference type="AlphaFoldDB" id="A0A6J8EQ78"/>
<reference evidence="1 2" key="1">
    <citation type="submission" date="2020-06" db="EMBL/GenBank/DDBJ databases">
        <authorList>
            <person name="Li R."/>
            <person name="Bekaert M."/>
        </authorList>
    </citation>
    <scope>NUCLEOTIDE SEQUENCE [LARGE SCALE GENOMIC DNA]</scope>
    <source>
        <strain evidence="2">wild</strain>
    </source>
</reference>
<evidence type="ECO:0008006" key="3">
    <source>
        <dbReference type="Google" id="ProtNLM"/>
    </source>
</evidence>
<sequence length="476" mass="54740">MFIRVKQKLFQCACLLMSILRTILTFPYNWMLSFIEKLYKRKQNSLELKETRTLGPLERYFYFWILQYDDTFPYKLTLSSTFPFTVKQISDAISALVIQHPVLRKSFLNNGRTVKLVEFPNKVDYLEVLSKNYFDSMFNEFSLNGKSWRLVLLEPDAESTHTITILIGVHHALSDYIYNRQIITSFVHNLDNLQHGMTPSTDIVFKHSKPIEEMTSDTPVKEVESYSVGPTYQNKKVLTATELLSHAVNKLGHVKSPLSSSRTIKLKLDKKTSQIFVDSRRKCKGSITALLLTVCISSFMKLTRTCLKKDEVVNIPFVFMVNLRRYIIHKEEFRGNASIDVQCYLQMASSFTSNKQFWVTANDVSMKIREIIESGHLLVAAKDWIDNPVAAIALTHVGSTDDFIEEKTNICLDDLETNINVNQEMAPIFHVNTNSVRGEMQFFISYSSSLIPDLFAQKFADGISESIRNLENEHPN</sequence>
<dbReference type="PANTHER" id="PTHR28037">
    <property type="entry name" value="ALCOHOL O-ACETYLTRANSFERASE 1-RELATED"/>
    <property type="match status" value="1"/>
</dbReference>
<dbReference type="PANTHER" id="PTHR28037:SF1">
    <property type="entry name" value="ALCOHOL O-ACETYLTRANSFERASE 1-RELATED"/>
    <property type="match status" value="1"/>
</dbReference>
<gene>
    <name evidence="1" type="ORF">MCOR_53787</name>
</gene>
<dbReference type="Proteomes" id="UP000507470">
    <property type="component" value="Unassembled WGS sequence"/>
</dbReference>